<feature type="domain" description="Insertion element IS150 protein InsJ-like helix-turn-helix" evidence="2">
    <location>
        <begin position="34"/>
        <end position="82"/>
    </location>
</feature>
<reference evidence="4" key="1">
    <citation type="submission" date="2020-02" db="EMBL/GenBank/DDBJ databases">
        <authorList>
            <person name="Meier V. D."/>
        </authorList>
    </citation>
    <scope>NUCLEOTIDE SEQUENCE</scope>
    <source>
        <strain evidence="4">AVDCRST_MAG15</strain>
    </source>
</reference>
<dbReference type="InterPro" id="IPR055247">
    <property type="entry name" value="InsJ-like_HTH"/>
</dbReference>
<evidence type="ECO:0000313" key="4">
    <source>
        <dbReference type="EMBL" id="CAA9422475.1"/>
    </source>
</evidence>
<dbReference type="InterPro" id="IPR025959">
    <property type="entry name" value="Winged_HTH_dom"/>
</dbReference>
<evidence type="ECO:0000259" key="2">
    <source>
        <dbReference type="Pfam" id="PF13518"/>
    </source>
</evidence>
<dbReference type="NCBIfam" id="NF033545">
    <property type="entry name" value="transpos_IS630"/>
    <property type="match status" value="1"/>
</dbReference>
<dbReference type="AlphaFoldDB" id="A0A6J4PXX3"/>
<evidence type="ECO:0000256" key="1">
    <source>
        <dbReference type="SAM" id="MobiDB-lite"/>
    </source>
</evidence>
<feature type="domain" description="Winged helix-turn helix" evidence="3">
    <location>
        <begin position="109"/>
        <end position="164"/>
    </location>
</feature>
<evidence type="ECO:0000259" key="3">
    <source>
        <dbReference type="Pfam" id="PF13592"/>
    </source>
</evidence>
<protein>
    <submittedName>
        <fullName evidence="4">Mobile element protein</fullName>
    </submittedName>
</protein>
<gene>
    <name evidence="4" type="ORF">AVDCRST_MAG15-2282</name>
</gene>
<sequence>MVAALSIRADLSAGELRALARREKDPRAASRMYAIAHALEGKSRAEAARLSGMERQALRDAVVRYNAEGLAGLHDRPKGRPRPALDEAEGAALKDLVLAGPDLARHGRTEWTLPALAEEIAQRWDKRLHPASLSRVLRRLGLSKQKTRPRHPQTDAEAQEAFKKGGSPRP</sequence>
<dbReference type="InterPro" id="IPR047655">
    <property type="entry name" value="Transpos_IS630-like"/>
</dbReference>
<dbReference type="Pfam" id="PF13518">
    <property type="entry name" value="HTH_28"/>
    <property type="match status" value="1"/>
</dbReference>
<dbReference type="EMBL" id="CADCUU010000338">
    <property type="protein sequence ID" value="CAA9422475.1"/>
    <property type="molecule type" value="Genomic_DNA"/>
</dbReference>
<dbReference type="InterPro" id="IPR009057">
    <property type="entry name" value="Homeodomain-like_sf"/>
</dbReference>
<dbReference type="SUPFAM" id="SSF46689">
    <property type="entry name" value="Homeodomain-like"/>
    <property type="match status" value="1"/>
</dbReference>
<proteinExistence type="predicted"/>
<dbReference type="Pfam" id="PF13592">
    <property type="entry name" value="HTH_33"/>
    <property type="match status" value="1"/>
</dbReference>
<accession>A0A6J4PXX3</accession>
<name>A0A6J4PXX3_9RHOB</name>
<feature type="region of interest" description="Disordered" evidence="1">
    <location>
        <begin position="139"/>
        <end position="170"/>
    </location>
</feature>
<organism evidence="4">
    <name type="scientific">uncultured Rubellimicrobium sp</name>
    <dbReference type="NCBI Taxonomy" id="543078"/>
    <lineage>
        <taxon>Bacteria</taxon>
        <taxon>Pseudomonadati</taxon>
        <taxon>Pseudomonadota</taxon>
        <taxon>Alphaproteobacteria</taxon>
        <taxon>Rhodobacterales</taxon>
        <taxon>Roseobacteraceae</taxon>
        <taxon>Rubellimicrobium</taxon>
        <taxon>environmental samples</taxon>
    </lineage>
</organism>